<evidence type="ECO:0000256" key="6">
    <source>
        <dbReference type="ARBA" id="ARBA00023242"/>
    </source>
</evidence>
<dbReference type="Pfam" id="PF00172">
    <property type="entry name" value="Zn_clus"/>
    <property type="match status" value="1"/>
</dbReference>
<feature type="region of interest" description="Disordered" evidence="7">
    <location>
        <begin position="1"/>
        <end position="73"/>
    </location>
</feature>
<dbReference type="InterPro" id="IPR001138">
    <property type="entry name" value="Zn2Cys6_DnaBD"/>
</dbReference>
<dbReference type="GO" id="GO:0000981">
    <property type="term" value="F:DNA-binding transcription factor activity, RNA polymerase II-specific"/>
    <property type="evidence" value="ECO:0007669"/>
    <property type="project" value="InterPro"/>
</dbReference>
<dbReference type="SUPFAM" id="SSF57701">
    <property type="entry name" value="Zn2/Cys6 DNA-binding domain"/>
    <property type="match status" value="1"/>
</dbReference>
<keyword evidence="10" id="KW-1185">Reference proteome</keyword>
<dbReference type="EMBL" id="KB644410">
    <property type="protein sequence ID" value="EPS28322.1"/>
    <property type="molecule type" value="Genomic_DNA"/>
</dbReference>
<keyword evidence="4" id="KW-0238">DNA-binding</keyword>
<evidence type="ECO:0000256" key="2">
    <source>
        <dbReference type="ARBA" id="ARBA00022723"/>
    </source>
</evidence>
<dbReference type="GO" id="GO:0008270">
    <property type="term" value="F:zinc ion binding"/>
    <property type="evidence" value="ECO:0007669"/>
    <property type="project" value="InterPro"/>
</dbReference>
<dbReference type="PROSITE" id="PS50048">
    <property type="entry name" value="ZN2_CY6_FUNGAL_2"/>
    <property type="match status" value="1"/>
</dbReference>
<dbReference type="InterPro" id="IPR050987">
    <property type="entry name" value="AtrR-like"/>
</dbReference>
<dbReference type="eggNOG" id="ENOG502SKXY">
    <property type="taxonomic scope" value="Eukaryota"/>
</dbReference>
<protein>
    <recommendedName>
        <fullName evidence="8">Zn(2)-C6 fungal-type domain-containing protein</fullName>
    </recommendedName>
</protein>
<dbReference type="PhylomeDB" id="S8B1T7"/>
<dbReference type="AlphaFoldDB" id="S8B1T7"/>
<evidence type="ECO:0000256" key="1">
    <source>
        <dbReference type="ARBA" id="ARBA00004123"/>
    </source>
</evidence>
<dbReference type="InterPro" id="IPR007219">
    <property type="entry name" value="XnlR_reg_dom"/>
</dbReference>
<keyword evidence="2" id="KW-0479">Metal-binding</keyword>
<keyword evidence="5" id="KW-0804">Transcription</keyword>
<dbReference type="PANTHER" id="PTHR46910">
    <property type="entry name" value="TRANSCRIPTION FACTOR PDR1"/>
    <property type="match status" value="1"/>
</dbReference>
<dbReference type="Gene3D" id="4.10.240.10">
    <property type="entry name" value="Zn(2)-C6 fungal-type DNA-binding domain"/>
    <property type="match status" value="1"/>
</dbReference>
<dbReference type="PANTHER" id="PTHR46910:SF37">
    <property type="entry name" value="ZN(II)2CYS6 TRANSCRIPTION FACTOR (EUROFUNG)"/>
    <property type="match status" value="1"/>
</dbReference>
<dbReference type="Proteomes" id="UP000019376">
    <property type="component" value="Unassembled WGS sequence"/>
</dbReference>
<organism evidence="9 10">
    <name type="scientific">Penicillium oxalicum (strain 114-2 / CGMCC 5302)</name>
    <name type="common">Penicillium decumbens</name>
    <dbReference type="NCBI Taxonomy" id="933388"/>
    <lineage>
        <taxon>Eukaryota</taxon>
        <taxon>Fungi</taxon>
        <taxon>Dikarya</taxon>
        <taxon>Ascomycota</taxon>
        <taxon>Pezizomycotina</taxon>
        <taxon>Eurotiomycetes</taxon>
        <taxon>Eurotiomycetidae</taxon>
        <taxon>Eurotiales</taxon>
        <taxon>Aspergillaceae</taxon>
        <taxon>Penicillium</taxon>
    </lineage>
</organism>
<evidence type="ECO:0000256" key="3">
    <source>
        <dbReference type="ARBA" id="ARBA00023015"/>
    </source>
</evidence>
<keyword evidence="3" id="KW-0805">Transcription regulation</keyword>
<dbReference type="CDD" id="cd12148">
    <property type="entry name" value="fungal_TF_MHR"/>
    <property type="match status" value="1"/>
</dbReference>
<proteinExistence type="predicted"/>
<dbReference type="HOGENOM" id="CLU_010813_1_1_1"/>
<evidence type="ECO:0000313" key="10">
    <source>
        <dbReference type="Proteomes" id="UP000019376"/>
    </source>
</evidence>
<dbReference type="SMART" id="SM00066">
    <property type="entry name" value="GAL4"/>
    <property type="match status" value="1"/>
</dbReference>
<sequence length="687" mass="77279">MARDQISCHQDSVTAPQPGSVRSEARPAESPPRALPFPQAFQRSHGHPSTTKERQAKQAMHPMQPSNDATSKRTARACDSCYKRKIKCDAAKPKCNWCDHHNLPCTFDRVIQRKRKTQDEASRPRAARLSERISRIEQLLASNLLGDASLPDDHRAELGEALSDNITSSTSPSNASTNGPQLAHSVGLHFAGRELGVISLLTGIPFLLPEGQDWIQARTGQAIVHEKLSPTHPPWERERDQINGVLLSSLTNHSLLDLPEQRVARVYFDAYKKTGVMRRIFPVIDPDLFETTIRLAYQDHNYSSRQMASRACVLAFLAFIASLPSIYDFERDPSIDHEVLAFKARYLITQILHAAATLDSLQAATILVISSLTAIAARHIFMLGANLAQDHVGPLFERSEKRHKQLRNVFWVCYTVDKDVALRTGEPPMITDQNCDLTLPDGYINRIALDPERDDSSDVEPVFPFDLRLSQVKSRAYVELYSFSALQKSDAELLKSIRELDDDLEAWRLSIPSQWRPTMSFSPEASDPNMSMHSVMLRVNYYLCMSMIHQASSRCKAWMQGSGLMEGVSSSLALSVEASRSTLCYLGAAEHILQEEVFWMLIFYPISALLTLFCSILQNPLDPRSRDDLDHLKMATCIFTRISKNLPENDAEHIRLIIDFVGELKRLAECAIDKAWGEHVSASRMTF</sequence>
<keyword evidence="6" id="KW-0539">Nucleus</keyword>
<dbReference type="Pfam" id="PF04082">
    <property type="entry name" value="Fungal_trans"/>
    <property type="match status" value="1"/>
</dbReference>
<evidence type="ECO:0000256" key="5">
    <source>
        <dbReference type="ARBA" id="ARBA00023163"/>
    </source>
</evidence>
<dbReference type="OrthoDB" id="4116913at2759"/>
<dbReference type="GO" id="GO:0003677">
    <property type="term" value="F:DNA binding"/>
    <property type="evidence" value="ECO:0007669"/>
    <property type="project" value="UniProtKB-KW"/>
</dbReference>
<comment type="subcellular location">
    <subcellularLocation>
        <location evidence="1">Nucleus</location>
    </subcellularLocation>
</comment>
<gene>
    <name evidence="9" type="ORF">PDE_03268</name>
</gene>
<evidence type="ECO:0000313" key="9">
    <source>
        <dbReference type="EMBL" id="EPS28322.1"/>
    </source>
</evidence>
<evidence type="ECO:0000256" key="4">
    <source>
        <dbReference type="ARBA" id="ARBA00023125"/>
    </source>
</evidence>
<dbReference type="CDD" id="cd00067">
    <property type="entry name" value="GAL4"/>
    <property type="match status" value="1"/>
</dbReference>
<dbReference type="GO" id="GO:0005634">
    <property type="term" value="C:nucleus"/>
    <property type="evidence" value="ECO:0007669"/>
    <property type="project" value="UniProtKB-SubCell"/>
</dbReference>
<dbReference type="InterPro" id="IPR036864">
    <property type="entry name" value="Zn2-C6_fun-type_DNA-bd_sf"/>
</dbReference>
<dbReference type="GO" id="GO:0006351">
    <property type="term" value="P:DNA-templated transcription"/>
    <property type="evidence" value="ECO:0007669"/>
    <property type="project" value="InterPro"/>
</dbReference>
<accession>S8B1T7</accession>
<dbReference type="STRING" id="933388.S8B1T7"/>
<dbReference type="SMART" id="SM00906">
    <property type="entry name" value="Fungal_trans"/>
    <property type="match status" value="1"/>
</dbReference>
<feature type="domain" description="Zn(2)-C6 fungal-type" evidence="8">
    <location>
        <begin position="77"/>
        <end position="107"/>
    </location>
</feature>
<evidence type="ECO:0000256" key="7">
    <source>
        <dbReference type="SAM" id="MobiDB-lite"/>
    </source>
</evidence>
<name>S8B1T7_PENO1</name>
<evidence type="ECO:0000259" key="8">
    <source>
        <dbReference type="PROSITE" id="PS50048"/>
    </source>
</evidence>
<feature type="compositionally biased region" description="Polar residues" evidence="7">
    <location>
        <begin position="7"/>
        <end position="17"/>
    </location>
</feature>
<reference evidence="9 10" key="1">
    <citation type="journal article" date="2013" name="PLoS ONE">
        <title>Genomic and secretomic analyses reveal unique features of the lignocellulolytic enzyme system of Penicillium decumbens.</title>
        <authorList>
            <person name="Liu G."/>
            <person name="Zhang L."/>
            <person name="Wei X."/>
            <person name="Zou G."/>
            <person name="Qin Y."/>
            <person name="Ma L."/>
            <person name="Li J."/>
            <person name="Zheng H."/>
            <person name="Wang S."/>
            <person name="Wang C."/>
            <person name="Xun L."/>
            <person name="Zhao G.-P."/>
            <person name="Zhou Z."/>
            <person name="Qu Y."/>
        </authorList>
    </citation>
    <scope>NUCLEOTIDE SEQUENCE [LARGE SCALE GENOMIC DNA]</scope>
    <source>
        <strain evidence="10">114-2 / CGMCC 5302</strain>
    </source>
</reference>